<reference evidence="9 10" key="1">
    <citation type="submission" date="2017-02" db="EMBL/GenBank/DDBJ databases">
        <title>Prevalence of linear plasmids in Propionibacterium acnes isolates obtained from cancerous prostatic tissue.</title>
        <authorList>
            <person name="Davidsson S."/>
            <person name="Bruggemann H."/>
        </authorList>
    </citation>
    <scope>NUCLEOTIDE SEQUENCE [LARGE SCALE GENOMIC DNA]</scope>
    <source>
        <strain evidence="9 10">09-9</strain>
    </source>
</reference>
<dbReference type="SUPFAM" id="SSF81345">
    <property type="entry name" value="ABC transporter involved in vitamin B12 uptake, BtuC"/>
    <property type="match status" value="1"/>
</dbReference>
<evidence type="ECO:0000256" key="3">
    <source>
        <dbReference type="ARBA" id="ARBA00022448"/>
    </source>
</evidence>
<dbReference type="PANTHER" id="PTHR30472:SF67">
    <property type="entry name" value="PERMEASE OF ABC TRANSPORTER-RELATED"/>
    <property type="match status" value="1"/>
</dbReference>
<accession>A0AA44ZFN6</accession>
<evidence type="ECO:0000256" key="5">
    <source>
        <dbReference type="ARBA" id="ARBA00022692"/>
    </source>
</evidence>
<evidence type="ECO:0000256" key="7">
    <source>
        <dbReference type="ARBA" id="ARBA00023136"/>
    </source>
</evidence>
<dbReference type="CDD" id="cd06550">
    <property type="entry name" value="TM_ABC_iron-siderophores_like"/>
    <property type="match status" value="1"/>
</dbReference>
<feature type="transmembrane region" description="Helical" evidence="8">
    <location>
        <begin position="106"/>
        <end position="129"/>
    </location>
</feature>
<keyword evidence="7 8" id="KW-0472">Membrane</keyword>
<protein>
    <submittedName>
        <fullName evidence="9">Sugar ABC transporter substrate-binding protein</fullName>
    </submittedName>
</protein>
<comment type="subcellular location">
    <subcellularLocation>
        <location evidence="1">Cell membrane</location>
        <topology evidence="1">Multi-pass membrane protein</topology>
    </subcellularLocation>
</comment>
<organism evidence="9 10">
    <name type="scientific">Cutibacterium acnes</name>
    <name type="common">Propionibacterium acnes</name>
    <dbReference type="NCBI Taxonomy" id="1747"/>
    <lineage>
        <taxon>Bacteria</taxon>
        <taxon>Bacillati</taxon>
        <taxon>Actinomycetota</taxon>
        <taxon>Actinomycetes</taxon>
        <taxon>Propionibacteriales</taxon>
        <taxon>Propionibacteriaceae</taxon>
        <taxon>Cutibacterium</taxon>
    </lineage>
</organism>
<dbReference type="GO" id="GO:0005886">
    <property type="term" value="C:plasma membrane"/>
    <property type="evidence" value="ECO:0007669"/>
    <property type="project" value="UniProtKB-SubCell"/>
</dbReference>
<feature type="transmembrane region" description="Helical" evidence="8">
    <location>
        <begin position="298"/>
        <end position="319"/>
    </location>
</feature>
<feature type="transmembrane region" description="Helical" evidence="8">
    <location>
        <begin position="257"/>
        <end position="286"/>
    </location>
</feature>
<dbReference type="KEGG" id="cacn:RN83_02610"/>
<evidence type="ECO:0000256" key="4">
    <source>
        <dbReference type="ARBA" id="ARBA00022475"/>
    </source>
</evidence>
<proteinExistence type="inferred from homology"/>
<dbReference type="AlphaFoldDB" id="A0AA44ZFN6"/>
<feature type="transmembrane region" description="Helical" evidence="8">
    <location>
        <begin position="77"/>
        <end position="94"/>
    </location>
</feature>
<name>A0AA44ZFN6_CUTAC</name>
<dbReference type="FunFam" id="1.10.3470.10:FF:000001">
    <property type="entry name" value="Vitamin B12 ABC transporter permease BtuC"/>
    <property type="match status" value="1"/>
</dbReference>
<sequence>MPSSRRSVERDRRLPVAPLLLVLVVLIVVSAVISLAIGSEPLPLRGVLDTVGARVTAQPGPDPIIDVIVWDLRAPRALLAVIVGAGLALAGSGMQTLVRNPLADPYLLGVSAGASVGATAVIALGMFTSWGTHRLTLGALVGALAAAALVYLISMAQGGMTPLRLVLSGVVLSSAFSALASFLVFRSPDPRAAQSVLFWMLGSVAGATWDSLWVAALVTVVIAVLMIAFSGWLDALAAGTDVARSLGIPDTRVRKALFVGSSVLVGVLVAVSGGIGFVGLVIPHMARLLVGASHRSMLPIAAAVGSLFLLWVDVGARVIAAPQEVPLGVVTGFIGAPIFLYLMGRSQYRFSSES</sequence>
<feature type="transmembrane region" description="Helical" evidence="8">
    <location>
        <begin position="216"/>
        <end position="237"/>
    </location>
</feature>
<feature type="transmembrane region" description="Helical" evidence="8">
    <location>
        <begin position="16"/>
        <end position="37"/>
    </location>
</feature>
<keyword evidence="6 8" id="KW-1133">Transmembrane helix</keyword>
<evidence type="ECO:0000313" key="9">
    <source>
        <dbReference type="EMBL" id="PHJ28297.1"/>
    </source>
</evidence>
<dbReference type="Gene3D" id="1.10.3470.10">
    <property type="entry name" value="ABC transporter involved in vitamin B12 uptake, BtuC"/>
    <property type="match status" value="1"/>
</dbReference>
<feature type="transmembrane region" description="Helical" evidence="8">
    <location>
        <begin position="135"/>
        <end position="153"/>
    </location>
</feature>
<evidence type="ECO:0000256" key="8">
    <source>
        <dbReference type="SAM" id="Phobius"/>
    </source>
</evidence>
<dbReference type="InterPro" id="IPR000522">
    <property type="entry name" value="ABC_transptr_permease_BtuC"/>
</dbReference>
<comment type="similarity">
    <text evidence="2">Belongs to the binding-protein-dependent transport system permease family. FecCD subfamily.</text>
</comment>
<keyword evidence="3" id="KW-0813">Transport</keyword>
<evidence type="ECO:0000256" key="1">
    <source>
        <dbReference type="ARBA" id="ARBA00004651"/>
    </source>
</evidence>
<evidence type="ECO:0000256" key="2">
    <source>
        <dbReference type="ARBA" id="ARBA00007935"/>
    </source>
</evidence>
<comment type="caution">
    <text evidence="9">The sequence shown here is derived from an EMBL/GenBank/DDBJ whole genome shotgun (WGS) entry which is preliminary data.</text>
</comment>
<dbReference type="Proteomes" id="UP000223982">
    <property type="component" value="Unassembled WGS sequence"/>
</dbReference>
<gene>
    <name evidence="9" type="ORF">APS60_02240</name>
</gene>
<feature type="transmembrane region" description="Helical" evidence="8">
    <location>
        <begin position="325"/>
        <end position="344"/>
    </location>
</feature>
<keyword evidence="5 8" id="KW-0812">Transmembrane</keyword>
<evidence type="ECO:0000256" key="6">
    <source>
        <dbReference type="ARBA" id="ARBA00022989"/>
    </source>
</evidence>
<feature type="transmembrane region" description="Helical" evidence="8">
    <location>
        <begin position="165"/>
        <end position="185"/>
    </location>
</feature>
<dbReference type="GO" id="GO:0033214">
    <property type="term" value="P:siderophore-iron import into cell"/>
    <property type="evidence" value="ECO:0007669"/>
    <property type="project" value="TreeGrafter"/>
</dbReference>
<dbReference type="InterPro" id="IPR037294">
    <property type="entry name" value="ABC_BtuC-like"/>
</dbReference>
<dbReference type="PANTHER" id="PTHR30472">
    <property type="entry name" value="FERRIC ENTEROBACTIN TRANSPORT SYSTEM PERMEASE PROTEIN"/>
    <property type="match status" value="1"/>
</dbReference>
<keyword evidence="4" id="KW-1003">Cell membrane</keyword>
<dbReference type="GO" id="GO:0022857">
    <property type="term" value="F:transmembrane transporter activity"/>
    <property type="evidence" value="ECO:0007669"/>
    <property type="project" value="InterPro"/>
</dbReference>
<evidence type="ECO:0000313" key="10">
    <source>
        <dbReference type="Proteomes" id="UP000223982"/>
    </source>
</evidence>
<dbReference type="EMBL" id="LKVB01000002">
    <property type="protein sequence ID" value="PHJ28297.1"/>
    <property type="molecule type" value="Genomic_DNA"/>
</dbReference>
<dbReference type="Pfam" id="PF01032">
    <property type="entry name" value="FecCD"/>
    <property type="match status" value="1"/>
</dbReference>